<organism evidence="1">
    <name type="scientific">seawater metagenome</name>
    <dbReference type="NCBI Taxonomy" id="1561972"/>
    <lineage>
        <taxon>unclassified sequences</taxon>
        <taxon>metagenomes</taxon>
        <taxon>ecological metagenomes</taxon>
    </lineage>
</organism>
<name>A0A5E8CLT0_9ZZZZ</name>
<evidence type="ECO:0000313" key="1">
    <source>
        <dbReference type="EMBL" id="VVU95275.1"/>
    </source>
</evidence>
<sequence length="171" mass="20018">MENWNTGDILLFATHNNNVCHKILPCISSINYNRVVMVIKDPYFNSLLKGIYVWDFTSNKLNLIPINQILKDSRNNLIYHRKLICFTSFFSNHKLIQLEKDIQNIFLKDISENNPSDISSSLVGFIYINSGIIENNNKLYKLKPQDFTIKSDNTFTYINNYWLAKTETLLE</sequence>
<dbReference type="EMBL" id="CABVLZ010000004">
    <property type="protein sequence ID" value="VVU95275.1"/>
    <property type="molecule type" value="Genomic_DNA"/>
</dbReference>
<dbReference type="Gene3D" id="3.90.1720.10">
    <property type="entry name" value="endopeptidase domain like (from Nostoc punctiforme)"/>
    <property type="match status" value="1"/>
</dbReference>
<reference evidence="1" key="1">
    <citation type="submission" date="2019-09" db="EMBL/GenBank/DDBJ databases">
        <authorList>
            <person name="Needham M D."/>
        </authorList>
    </citation>
    <scope>NUCLEOTIDE SEQUENCE</scope>
</reference>
<dbReference type="AlphaFoldDB" id="A0A5E8CLT0"/>
<accession>A0A5E8CLT0</accession>
<proteinExistence type="predicted"/>
<protein>
    <submittedName>
        <fullName evidence="1">Uncharacterized protein</fullName>
    </submittedName>
</protein>
<gene>
    <name evidence="1" type="ORF">CPAV1605_1023</name>
</gene>